<gene>
    <name evidence="2" type="ORF">SO3561_09227</name>
</gene>
<name>A0A250VTX9_STROL</name>
<feature type="transmembrane region" description="Helical" evidence="1">
    <location>
        <begin position="34"/>
        <end position="51"/>
    </location>
</feature>
<dbReference type="Proteomes" id="UP000217446">
    <property type="component" value="Unassembled WGS sequence"/>
</dbReference>
<keyword evidence="1" id="KW-1133">Transmembrane helix</keyword>
<evidence type="ECO:0000256" key="1">
    <source>
        <dbReference type="SAM" id="Phobius"/>
    </source>
</evidence>
<dbReference type="AlphaFoldDB" id="A0A250VTX9"/>
<dbReference type="RefSeq" id="WP_067383432.1">
    <property type="nucleotide sequence ID" value="NZ_BDQI01000038.1"/>
</dbReference>
<sequence>MASTTACGIRARPTGRMLINLILRALPFWIREPLVIAVSLFFAGLALYWFVMAGGWARGGIGLASVAVAALRIHLLRREWRSRQAARGSV</sequence>
<organism evidence="2 3">
    <name type="scientific">Streptomyces olivochromogenes</name>
    <dbReference type="NCBI Taxonomy" id="1963"/>
    <lineage>
        <taxon>Bacteria</taxon>
        <taxon>Bacillati</taxon>
        <taxon>Actinomycetota</taxon>
        <taxon>Actinomycetes</taxon>
        <taxon>Kitasatosporales</taxon>
        <taxon>Streptomycetaceae</taxon>
        <taxon>Streptomyces</taxon>
    </lineage>
</organism>
<evidence type="ECO:0000313" key="3">
    <source>
        <dbReference type="Proteomes" id="UP000217446"/>
    </source>
</evidence>
<feature type="transmembrane region" description="Helical" evidence="1">
    <location>
        <begin position="57"/>
        <end position="75"/>
    </location>
</feature>
<dbReference type="EMBL" id="BDQI01000038">
    <property type="protein sequence ID" value="GAX57657.1"/>
    <property type="molecule type" value="Genomic_DNA"/>
</dbReference>
<proteinExistence type="predicted"/>
<keyword evidence="3" id="KW-1185">Reference proteome</keyword>
<reference evidence="3" key="1">
    <citation type="submission" date="2017-05" db="EMBL/GenBank/DDBJ databases">
        <title>Streptomyces olivochromogenes NBRC 3561 whole genome shotgun sequence.</title>
        <authorList>
            <person name="Dohra H."/>
            <person name="Kodani S."/>
        </authorList>
    </citation>
    <scope>NUCLEOTIDE SEQUENCE [LARGE SCALE GENOMIC DNA]</scope>
    <source>
        <strain evidence="3">NBRC 3561</strain>
    </source>
</reference>
<accession>A0A250VTX9</accession>
<dbReference type="STRING" id="1963.AQJ27_45735"/>
<keyword evidence="1" id="KW-0812">Transmembrane</keyword>
<keyword evidence="1" id="KW-0472">Membrane</keyword>
<evidence type="ECO:0000313" key="2">
    <source>
        <dbReference type="EMBL" id="GAX57657.1"/>
    </source>
</evidence>
<comment type="caution">
    <text evidence="2">The sequence shown here is derived from an EMBL/GenBank/DDBJ whole genome shotgun (WGS) entry which is preliminary data.</text>
</comment>
<protein>
    <submittedName>
        <fullName evidence="2">Uncharacterized protein</fullName>
    </submittedName>
</protein>